<dbReference type="AlphaFoldDB" id="A0A8S1P3W2"/>
<comment type="caution">
    <text evidence="1">The sequence shown here is derived from an EMBL/GenBank/DDBJ whole genome shotgun (WGS) entry which is preliminary data.</text>
</comment>
<evidence type="ECO:0000313" key="2">
    <source>
        <dbReference type="Proteomes" id="UP000692954"/>
    </source>
</evidence>
<accession>A0A8S1P3W2</accession>
<gene>
    <name evidence="1" type="ORF">PSON_ATCC_30995.1.T0690034</name>
</gene>
<keyword evidence="2" id="KW-1185">Reference proteome</keyword>
<dbReference type="Proteomes" id="UP000692954">
    <property type="component" value="Unassembled WGS sequence"/>
</dbReference>
<sequence length="68" mass="8035">MSNSQKYSNCAKRSFGQVLLGKNQQNSSNMKLSTKTDKLNLIQTRIEILKCKKNEQKFQYQKKYFIKI</sequence>
<name>A0A8S1P3W2_9CILI</name>
<protein>
    <submittedName>
        <fullName evidence="1">Uncharacterized protein</fullName>
    </submittedName>
</protein>
<reference evidence="1" key="1">
    <citation type="submission" date="2021-01" db="EMBL/GenBank/DDBJ databases">
        <authorList>
            <consortium name="Genoscope - CEA"/>
            <person name="William W."/>
        </authorList>
    </citation>
    <scope>NUCLEOTIDE SEQUENCE</scope>
</reference>
<organism evidence="1 2">
    <name type="scientific">Paramecium sonneborni</name>
    <dbReference type="NCBI Taxonomy" id="65129"/>
    <lineage>
        <taxon>Eukaryota</taxon>
        <taxon>Sar</taxon>
        <taxon>Alveolata</taxon>
        <taxon>Ciliophora</taxon>
        <taxon>Intramacronucleata</taxon>
        <taxon>Oligohymenophorea</taxon>
        <taxon>Peniculida</taxon>
        <taxon>Parameciidae</taxon>
        <taxon>Paramecium</taxon>
    </lineage>
</organism>
<dbReference type="EMBL" id="CAJJDN010000069">
    <property type="protein sequence ID" value="CAD8097729.1"/>
    <property type="molecule type" value="Genomic_DNA"/>
</dbReference>
<evidence type="ECO:0000313" key="1">
    <source>
        <dbReference type="EMBL" id="CAD8097729.1"/>
    </source>
</evidence>
<proteinExistence type="predicted"/>